<comment type="caution">
    <text evidence="9">The sequence shown here is derived from an EMBL/GenBank/DDBJ whole genome shotgun (WGS) entry which is preliminary data.</text>
</comment>
<dbReference type="InterPro" id="IPR001314">
    <property type="entry name" value="Peptidase_S1A"/>
</dbReference>
<dbReference type="PROSITE" id="PS50240">
    <property type="entry name" value="TRYPSIN_DOM"/>
    <property type="match status" value="1"/>
</dbReference>
<dbReference type="Proteomes" id="UP000287033">
    <property type="component" value="Unassembled WGS sequence"/>
</dbReference>
<feature type="domain" description="Peptidase S1" evidence="8">
    <location>
        <begin position="33"/>
        <end position="260"/>
    </location>
</feature>
<dbReference type="Gene3D" id="2.40.10.10">
    <property type="entry name" value="Trypsin-like serine proteases"/>
    <property type="match status" value="1"/>
</dbReference>
<dbReference type="Pfam" id="PF00089">
    <property type="entry name" value="Trypsin"/>
    <property type="match status" value="1"/>
</dbReference>
<evidence type="ECO:0000256" key="3">
    <source>
        <dbReference type="ARBA" id="ARBA00022825"/>
    </source>
</evidence>
<dbReference type="SMART" id="SM00020">
    <property type="entry name" value="Tryp_SPc"/>
    <property type="match status" value="1"/>
</dbReference>
<evidence type="ECO:0000256" key="7">
    <source>
        <dbReference type="SAM" id="SignalP"/>
    </source>
</evidence>
<keyword evidence="3 6" id="KW-0720">Serine protease</keyword>
<dbReference type="CDD" id="cd00190">
    <property type="entry name" value="Tryp_SPc"/>
    <property type="match status" value="1"/>
</dbReference>
<name>A0A401S9G7_CHIPU</name>
<proteinExistence type="predicted"/>
<dbReference type="FunFam" id="2.40.10.10:FF:000181">
    <property type="entry name" value="Chymotrypsinogen A"/>
    <property type="match status" value="1"/>
</dbReference>
<gene>
    <name evidence="9" type="ORF">chiPu_0005460</name>
</gene>
<keyword evidence="1 6" id="KW-0645">Protease</keyword>
<evidence type="ECO:0000256" key="5">
    <source>
        <dbReference type="ARBA" id="ARBA00023157"/>
    </source>
</evidence>
<evidence type="ECO:0000256" key="6">
    <source>
        <dbReference type="RuleBase" id="RU363034"/>
    </source>
</evidence>
<dbReference type="PROSITE" id="PS00135">
    <property type="entry name" value="TRYPSIN_SER"/>
    <property type="match status" value="1"/>
</dbReference>
<dbReference type="InterPro" id="IPR009003">
    <property type="entry name" value="Peptidase_S1_PA"/>
</dbReference>
<organism evidence="9 10">
    <name type="scientific">Chiloscyllium punctatum</name>
    <name type="common">Brownbanded bambooshark</name>
    <name type="synonym">Hemiscyllium punctatum</name>
    <dbReference type="NCBI Taxonomy" id="137246"/>
    <lineage>
        <taxon>Eukaryota</taxon>
        <taxon>Metazoa</taxon>
        <taxon>Chordata</taxon>
        <taxon>Craniata</taxon>
        <taxon>Vertebrata</taxon>
        <taxon>Chondrichthyes</taxon>
        <taxon>Elasmobranchii</taxon>
        <taxon>Galeomorphii</taxon>
        <taxon>Galeoidea</taxon>
        <taxon>Orectolobiformes</taxon>
        <taxon>Hemiscylliidae</taxon>
        <taxon>Chiloscyllium</taxon>
    </lineage>
</organism>
<evidence type="ECO:0000313" key="9">
    <source>
        <dbReference type="EMBL" id="GCC27039.1"/>
    </source>
</evidence>
<protein>
    <recommendedName>
        <fullName evidence="8">Peptidase S1 domain-containing protein</fullName>
    </recommendedName>
</protein>
<dbReference type="GO" id="GO:0004252">
    <property type="term" value="F:serine-type endopeptidase activity"/>
    <property type="evidence" value="ECO:0007669"/>
    <property type="project" value="InterPro"/>
</dbReference>
<dbReference type="PANTHER" id="PTHR24252">
    <property type="entry name" value="ACROSIN-RELATED"/>
    <property type="match status" value="1"/>
</dbReference>
<dbReference type="InterPro" id="IPR018114">
    <property type="entry name" value="TRYPSIN_HIS"/>
</dbReference>
<dbReference type="FunFam" id="2.40.10.10:FF:000176">
    <property type="entry name" value="Chymotrypsinogen A"/>
    <property type="match status" value="1"/>
</dbReference>
<dbReference type="PANTHER" id="PTHR24252:SF7">
    <property type="entry name" value="HYALIN"/>
    <property type="match status" value="1"/>
</dbReference>
<evidence type="ECO:0000256" key="1">
    <source>
        <dbReference type="ARBA" id="ARBA00022670"/>
    </source>
</evidence>
<dbReference type="InterPro" id="IPR033116">
    <property type="entry name" value="TRYPSIN_SER"/>
</dbReference>
<dbReference type="InterPro" id="IPR001254">
    <property type="entry name" value="Trypsin_dom"/>
</dbReference>
<dbReference type="STRING" id="137246.A0A401S9G7"/>
<reference evidence="9 10" key="1">
    <citation type="journal article" date="2018" name="Nat. Ecol. Evol.">
        <title>Shark genomes provide insights into elasmobranch evolution and the origin of vertebrates.</title>
        <authorList>
            <person name="Hara Y"/>
            <person name="Yamaguchi K"/>
            <person name="Onimaru K"/>
            <person name="Kadota M"/>
            <person name="Koyanagi M"/>
            <person name="Keeley SD"/>
            <person name="Tatsumi K"/>
            <person name="Tanaka K"/>
            <person name="Motone F"/>
            <person name="Kageyama Y"/>
            <person name="Nozu R"/>
            <person name="Adachi N"/>
            <person name="Nishimura O"/>
            <person name="Nakagawa R"/>
            <person name="Tanegashima C"/>
            <person name="Kiyatake I"/>
            <person name="Matsumoto R"/>
            <person name="Murakumo K"/>
            <person name="Nishida K"/>
            <person name="Terakita A"/>
            <person name="Kuratani S"/>
            <person name="Sato K"/>
            <person name="Hyodo S Kuraku.S."/>
        </authorList>
    </citation>
    <scope>NUCLEOTIDE SEQUENCE [LARGE SCALE GENOMIC DNA]</scope>
</reference>
<evidence type="ECO:0000259" key="8">
    <source>
        <dbReference type="PROSITE" id="PS50240"/>
    </source>
</evidence>
<dbReference type="EMBL" id="BEZZ01000147">
    <property type="protein sequence ID" value="GCC27039.1"/>
    <property type="molecule type" value="Genomic_DNA"/>
</dbReference>
<evidence type="ECO:0000256" key="4">
    <source>
        <dbReference type="ARBA" id="ARBA00023145"/>
    </source>
</evidence>
<dbReference type="InterPro" id="IPR043504">
    <property type="entry name" value="Peptidase_S1_PA_chymotrypsin"/>
</dbReference>
<keyword evidence="10" id="KW-1185">Reference proteome</keyword>
<dbReference type="AlphaFoldDB" id="A0A401S9G7"/>
<keyword evidence="4" id="KW-0865">Zymogen</keyword>
<dbReference type="PROSITE" id="PS00134">
    <property type="entry name" value="TRYPSIN_HIS"/>
    <property type="match status" value="1"/>
</dbReference>
<feature type="signal peptide" evidence="7">
    <location>
        <begin position="1"/>
        <end position="19"/>
    </location>
</feature>
<keyword evidence="7" id="KW-0732">Signal</keyword>
<dbReference type="GO" id="GO:0006508">
    <property type="term" value="P:proteolysis"/>
    <property type="evidence" value="ECO:0007669"/>
    <property type="project" value="UniProtKB-KW"/>
</dbReference>
<keyword evidence="5" id="KW-1015">Disulfide bond</keyword>
<dbReference type="OMA" id="TICITTG"/>
<dbReference type="PRINTS" id="PR00722">
    <property type="entry name" value="CHYMOTRYPSIN"/>
</dbReference>
<evidence type="ECO:0000256" key="2">
    <source>
        <dbReference type="ARBA" id="ARBA00022801"/>
    </source>
</evidence>
<feature type="chain" id="PRO_5019302014" description="Peptidase S1 domain-containing protein" evidence="7">
    <location>
        <begin position="20"/>
        <end position="261"/>
    </location>
</feature>
<evidence type="ECO:0000313" key="10">
    <source>
        <dbReference type="Proteomes" id="UP000287033"/>
    </source>
</evidence>
<accession>A0A401S9G7</accession>
<dbReference type="SUPFAM" id="SSF50494">
    <property type="entry name" value="Trypsin-like serine proteases"/>
    <property type="match status" value="1"/>
</dbReference>
<keyword evidence="2 6" id="KW-0378">Hydrolase</keyword>
<dbReference type="OrthoDB" id="5918597at2759"/>
<sequence length="261" mass="28669">MGFPWTVCLTIITVTTVAAAPSVYPSKNYESRIVNGQYAQPGSWPWQVSLQDSYGQHFCGGSLVNQNWVITAAHCNFNPGYHRVVLGEFDMYSSEEQLQIKSVSQVITHPYWNPYNMNYDCTLLRLSSPANINYYASPVRLVASNADIPGGTICITTGWGRTVPGGAISSKLMQTNIPIIDSQTCRQYWGNKITDIMICAGASGTSSCQGDSGGPLVCYGNTGWNLVGIVSWGTVNCNIYSPAVYARVSKLRSFVDQYIYY</sequence>